<name>A0A9P4L3A1_9PLEO</name>
<feature type="compositionally biased region" description="Low complexity" evidence="2">
    <location>
        <begin position="21"/>
        <end position="33"/>
    </location>
</feature>
<dbReference type="RefSeq" id="XP_040782703.1">
    <property type="nucleotide sequence ID" value="XM_040937408.1"/>
</dbReference>
<dbReference type="OrthoDB" id="3800276at2759"/>
<dbReference type="GeneID" id="63854658"/>
<feature type="coiled-coil region" evidence="1">
    <location>
        <begin position="63"/>
        <end position="118"/>
    </location>
</feature>
<dbReference type="AlphaFoldDB" id="A0A9P4L3A1"/>
<evidence type="ECO:0000313" key="4">
    <source>
        <dbReference type="Proteomes" id="UP000800039"/>
    </source>
</evidence>
<evidence type="ECO:0000256" key="1">
    <source>
        <dbReference type="SAM" id="Coils"/>
    </source>
</evidence>
<evidence type="ECO:0000256" key="2">
    <source>
        <dbReference type="SAM" id="MobiDB-lite"/>
    </source>
</evidence>
<sequence>MRSSTTSTDSGLNAPHNNVATTQETNTETPTQQLAESHAAQRDLERRIAELHEAHARSVHEINRHMERKTSDLLRELEQHKKREAAIQAMFVQNYEKEQELARKVHELEAQNATLQEKEQPKVDKSIAALEESSKQNDDSCDNYPGLEKGITIFSLADSVKKFGVSADHKRPKWFDGYNVDLLRRHDYYKGWLDCMRAFDDKAAAGRGSLSAEDTDHVFDVESPFQAGCSVGALFSWSALCNAHGVPQRDNRLDDRQWFLEDLVPKTPLDDLRFWEGVQAGKNAVEPIFLETMRNDSWQTCNNYYGELEER</sequence>
<organism evidence="3 4">
    <name type="scientific">Cucurbitaria berberidis CBS 394.84</name>
    <dbReference type="NCBI Taxonomy" id="1168544"/>
    <lineage>
        <taxon>Eukaryota</taxon>
        <taxon>Fungi</taxon>
        <taxon>Dikarya</taxon>
        <taxon>Ascomycota</taxon>
        <taxon>Pezizomycotina</taxon>
        <taxon>Dothideomycetes</taxon>
        <taxon>Pleosporomycetidae</taxon>
        <taxon>Pleosporales</taxon>
        <taxon>Pleosporineae</taxon>
        <taxon>Cucurbitariaceae</taxon>
        <taxon>Cucurbitaria</taxon>
    </lineage>
</organism>
<reference evidence="3" key="1">
    <citation type="submission" date="2020-01" db="EMBL/GenBank/DDBJ databases">
        <authorList>
            <consortium name="DOE Joint Genome Institute"/>
            <person name="Haridas S."/>
            <person name="Albert R."/>
            <person name="Binder M."/>
            <person name="Bloem J."/>
            <person name="Labutti K."/>
            <person name="Salamov A."/>
            <person name="Andreopoulos B."/>
            <person name="Baker S.E."/>
            <person name="Barry K."/>
            <person name="Bills G."/>
            <person name="Bluhm B.H."/>
            <person name="Cannon C."/>
            <person name="Castanera R."/>
            <person name="Culley D.E."/>
            <person name="Daum C."/>
            <person name="Ezra D."/>
            <person name="Gonzalez J.B."/>
            <person name="Henrissat B."/>
            <person name="Kuo A."/>
            <person name="Liang C."/>
            <person name="Lipzen A."/>
            <person name="Lutzoni F."/>
            <person name="Magnuson J."/>
            <person name="Mondo S."/>
            <person name="Nolan M."/>
            <person name="Ohm R."/>
            <person name="Pangilinan J."/>
            <person name="Park H.-J."/>
            <person name="Ramirez L."/>
            <person name="Alfaro M."/>
            <person name="Sun H."/>
            <person name="Tritt A."/>
            <person name="Yoshinaga Y."/>
            <person name="Zwiers L.-H."/>
            <person name="Turgeon B.G."/>
            <person name="Goodwin S.B."/>
            <person name="Spatafora J.W."/>
            <person name="Crous P.W."/>
            <person name="Grigoriev I.V."/>
        </authorList>
    </citation>
    <scope>NUCLEOTIDE SEQUENCE</scope>
    <source>
        <strain evidence="3">CBS 394.84</strain>
    </source>
</reference>
<keyword evidence="4" id="KW-1185">Reference proteome</keyword>
<proteinExistence type="predicted"/>
<gene>
    <name evidence="3" type="ORF">K460DRAFT_410742</name>
</gene>
<dbReference type="EMBL" id="ML976620">
    <property type="protein sequence ID" value="KAF1840140.1"/>
    <property type="molecule type" value="Genomic_DNA"/>
</dbReference>
<feature type="region of interest" description="Disordered" evidence="2">
    <location>
        <begin position="1"/>
        <end position="40"/>
    </location>
</feature>
<dbReference type="Proteomes" id="UP000800039">
    <property type="component" value="Unassembled WGS sequence"/>
</dbReference>
<feature type="compositionally biased region" description="Polar residues" evidence="2">
    <location>
        <begin position="1"/>
        <end position="20"/>
    </location>
</feature>
<protein>
    <submittedName>
        <fullName evidence="3">Uncharacterized protein</fullName>
    </submittedName>
</protein>
<keyword evidence="1" id="KW-0175">Coiled coil</keyword>
<comment type="caution">
    <text evidence="3">The sequence shown here is derived from an EMBL/GenBank/DDBJ whole genome shotgun (WGS) entry which is preliminary data.</text>
</comment>
<accession>A0A9P4L3A1</accession>
<evidence type="ECO:0000313" key="3">
    <source>
        <dbReference type="EMBL" id="KAF1840140.1"/>
    </source>
</evidence>